<dbReference type="EMBL" id="FNCY01000003">
    <property type="protein sequence ID" value="SDH03965.1"/>
    <property type="molecule type" value="Genomic_DNA"/>
</dbReference>
<proteinExistence type="predicted"/>
<dbReference type="AlphaFoldDB" id="A0A1G7Z5V1"/>
<dbReference type="OrthoDB" id="6057673at2"/>
<name>A0A1G7Z5V1_9RHOO</name>
<dbReference type="RefSeq" id="WP_091934899.1">
    <property type="nucleotide sequence ID" value="NZ_FNCY01000003.1"/>
</dbReference>
<feature type="region of interest" description="Disordered" evidence="1">
    <location>
        <begin position="1"/>
        <end position="48"/>
    </location>
</feature>
<dbReference type="Pfam" id="PF11994">
    <property type="entry name" value="DUF3489"/>
    <property type="match status" value="1"/>
</dbReference>
<evidence type="ECO:0008006" key="4">
    <source>
        <dbReference type="Google" id="ProtNLM"/>
    </source>
</evidence>
<protein>
    <recommendedName>
        <fullName evidence="4">DUF3489 domain-containing protein</fullName>
    </recommendedName>
</protein>
<feature type="compositionally biased region" description="Polar residues" evidence="1">
    <location>
        <begin position="31"/>
        <end position="41"/>
    </location>
</feature>
<evidence type="ECO:0000256" key="1">
    <source>
        <dbReference type="SAM" id="MobiDB-lite"/>
    </source>
</evidence>
<dbReference type="InterPro" id="IPR021880">
    <property type="entry name" value="DUF3489"/>
</dbReference>
<reference evidence="2 3" key="1">
    <citation type="submission" date="2016-10" db="EMBL/GenBank/DDBJ databases">
        <authorList>
            <person name="de Groot N.N."/>
        </authorList>
    </citation>
    <scope>NUCLEOTIDE SEQUENCE [LARGE SCALE GENOMIC DNA]</scope>
    <source>
        <strain evidence="2 3">DSM 5885</strain>
    </source>
</reference>
<keyword evidence="3" id="KW-1185">Reference proteome</keyword>
<organism evidence="2 3">
    <name type="scientific">Propionivibrio dicarboxylicus</name>
    <dbReference type="NCBI Taxonomy" id="83767"/>
    <lineage>
        <taxon>Bacteria</taxon>
        <taxon>Pseudomonadati</taxon>
        <taxon>Pseudomonadota</taxon>
        <taxon>Betaproteobacteria</taxon>
        <taxon>Rhodocyclales</taxon>
        <taxon>Rhodocyclaceae</taxon>
        <taxon>Propionivibrio</taxon>
    </lineage>
</organism>
<accession>A0A1G7Z5V1</accession>
<evidence type="ECO:0000313" key="3">
    <source>
        <dbReference type="Proteomes" id="UP000198607"/>
    </source>
</evidence>
<dbReference type="Proteomes" id="UP000198607">
    <property type="component" value="Unassembled WGS sequence"/>
</dbReference>
<dbReference type="STRING" id="83767.SAMN05660652_01080"/>
<evidence type="ECO:0000313" key="2">
    <source>
        <dbReference type="EMBL" id="SDH03965.1"/>
    </source>
</evidence>
<gene>
    <name evidence="2" type="ORF">SAMN05660652_01080</name>
</gene>
<feature type="compositionally biased region" description="Polar residues" evidence="1">
    <location>
        <begin position="1"/>
        <end position="14"/>
    </location>
</feature>
<sequence length="113" mass="11854">MATSTRKSSPTKQPAPSPKQKATVSRKKVVKSTSASPSSTIPLLGTPGSKQSRLLALLQSSNGATLAQMADTTGWQAHSIRGCISAVFRKRLGLNVQCSPSDTGRVYRIIAAS</sequence>